<organism evidence="1 2">
    <name type="scientific">Rotaria magnacalcarata</name>
    <dbReference type="NCBI Taxonomy" id="392030"/>
    <lineage>
        <taxon>Eukaryota</taxon>
        <taxon>Metazoa</taxon>
        <taxon>Spiralia</taxon>
        <taxon>Gnathifera</taxon>
        <taxon>Rotifera</taxon>
        <taxon>Eurotatoria</taxon>
        <taxon>Bdelloidea</taxon>
        <taxon>Philodinida</taxon>
        <taxon>Philodinidae</taxon>
        <taxon>Rotaria</taxon>
    </lineage>
</organism>
<evidence type="ECO:0000313" key="1">
    <source>
        <dbReference type="EMBL" id="CAF2067876.1"/>
    </source>
</evidence>
<evidence type="ECO:0000313" key="2">
    <source>
        <dbReference type="Proteomes" id="UP000663856"/>
    </source>
</evidence>
<dbReference type="EMBL" id="CAJNRF010005153">
    <property type="protein sequence ID" value="CAF2067876.1"/>
    <property type="molecule type" value="Genomic_DNA"/>
</dbReference>
<accession>A0A816R110</accession>
<proteinExistence type="predicted"/>
<protein>
    <submittedName>
        <fullName evidence="1">Uncharacterized protein</fullName>
    </submittedName>
</protein>
<dbReference type="AlphaFoldDB" id="A0A816R110"/>
<sequence length="147" mass="16437">MDAIRSQTSPITRASINLHTNPSGISFMKDKLLETDKSGFSVFGPNLGHYADDIIIVFKREISPHPDANFSIQAAISFVSGNAFVLRPWLEKLSSDLCDFTFDNPRDTALFALISLYHKHVEPLNPELYAYCTVANFNTQPSPKIFV</sequence>
<comment type="caution">
    <text evidence="1">The sequence shown here is derived from an EMBL/GenBank/DDBJ whole genome shotgun (WGS) entry which is preliminary data.</text>
</comment>
<reference evidence="1" key="1">
    <citation type="submission" date="2021-02" db="EMBL/GenBank/DDBJ databases">
        <authorList>
            <person name="Nowell W R."/>
        </authorList>
    </citation>
    <scope>NUCLEOTIDE SEQUENCE</scope>
</reference>
<dbReference type="Proteomes" id="UP000663856">
    <property type="component" value="Unassembled WGS sequence"/>
</dbReference>
<gene>
    <name evidence="1" type="ORF">WKI299_LOCUS13590</name>
</gene>
<name>A0A816R110_9BILA</name>